<protein>
    <submittedName>
        <fullName evidence="4">Transcription repressor NadR</fullName>
    </submittedName>
</protein>
<feature type="binding site" evidence="1">
    <location>
        <position position="144"/>
    </location>
    <ligand>
        <name>Ni(2+)</name>
        <dbReference type="ChEBI" id="CHEBI:49786"/>
    </ligand>
</feature>
<keyword evidence="1" id="KW-0479">Metal-binding</keyword>
<dbReference type="InterPro" id="IPR036388">
    <property type="entry name" value="WH-like_DNA-bd_sf"/>
</dbReference>
<sequence>MDSNNRRKKILELLIKENNPIKGAIIADKFNVSRQVIVQDIAILRAKGKKIMATPNGYMVIKDNNNFLEKTIVSVHRDDENIEEELNIIVDLGAKVLDVIVEHPVYGEIKGQLMISSRKDVKDFIKNMKENNASTLATLTEGVHIHTIRVPNEEVFSQIKEKLKYKNFLLE</sequence>
<dbReference type="EMBL" id="QXXA01000005">
    <property type="protein sequence ID" value="NBI06347.1"/>
    <property type="molecule type" value="Genomic_DNA"/>
</dbReference>
<dbReference type="PANTHER" id="PTHR40068:SF1">
    <property type="entry name" value="TRANSCRIPTION REPRESSOR NIAR-RELATED"/>
    <property type="match status" value="1"/>
</dbReference>
<proteinExistence type="predicted"/>
<feature type="binding site" evidence="1">
    <location>
        <position position="76"/>
    </location>
    <ligand>
        <name>Ni(2+)</name>
        <dbReference type="ChEBI" id="CHEBI:49786"/>
    </ligand>
</feature>
<dbReference type="PIRSF" id="PIRSF037847">
    <property type="entry name" value="NiaR"/>
    <property type="match status" value="1"/>
</dbReference>
<dbReference type="Pfam" id="PF08279">
    <property type="entry name" value="HTH_11"/>
    <property type="match status" value="1"/>
</dbReference>
<keyword evidence="1" id="KW-0533">Nickel</keyword>
<evidence type="ECO:0000313" key="4">
    <source>
        <dbReference type="EMBL" id="NBI06347.1"/>
    </source>
</evidence>
<evidence type="ECO:0000256" key="1">
    <source>
        <dbReference type="PIRSR" id="PIRSR037847-1"/>
    </source>
</evidence>
<name>A0A845QU18_9CLOT</name>
<evidence type="ECO:0000313" key="5">
    <source>
        <dbReference type="Proteomes" id="UP000467132"/>
    </source>
</evidence>
<dbReference type="RefSeq" id="WP_160196813.1">
    <property type="nucleotide sequence ID" value="NZ_QXXA01000005.1"/>
</dbReference>
<feature type="binding site" evidence="1">
    <location>
        <position position="85"/>
    </location>
    <ligand>
        <name>Ni(2+)</name>
        <dbReference type="ChEBI" id="CHEBI:49786"/>
    </ligand>
</feature>
<evidence type="ECO:0000259" key="2">
    <source>
        <dbReference type="Pfam" id="PF02829"/>
    </source>
</evidence>
<reference evidence="4 5" key="1">
    <citation type="submission" date="2018-08" db="EMBL/GenBank/DDBJ databases">
        <title>Murine metabolic-syndrome-specific gut microbial biobank.</title>
        <authorList>
            <person name="Liu C."/>
        </authorList>
    </citation>
    <scope>NUCLEOTIDE SEQUENCE [LARGE SCALE GENOMIC DNA]</scope>
    <source>
        <strain evidence="4 5">583</strain>
    </source>
</reference>
<dbReference type="Gene3D" id="1.10.10.10">
    <property type="entry name" value="Winged helix-like DNA-binding domain superfamily/Winged helix DNA-binding domain"/>
    <property type="match status" value="1"/>
</dbReference>
<dbReference type="InterPro" id="IPR004173">
    <property type="entry name" value="3H_domain"/>
</dbReference>
<feature type="binding site" evidence="1">
    <location>
        <position position="146"/>
    </location>
    <ligand>
        <name>Ni(2+)</name>
        <dbReference type="ChEBI" id="CHEBI:49786"/>
    </ligand>
</feature>
<dbReference type="GO" id="GO:0046872">
    <property type="term" value="F:metal ion binding"/>
    <property type="evidence" value="ECO:0007669"/>
    <property type="project" value="UniProtKB-KW"/>
</dbReference>
<dbReference type="OrthoDB" id="9792661at2"/>
<dbReference type="InterPro" id="IPR013196">
    <property type="entry name" value="HTH_11"/>
</dbReference>
<dbReference type="AlphaFoldDB" id="A0A845QU18"/>
<dbReference type="PANTHER" id="PTHR40068">
    <property type="entry name" value="TRANSCRIPTION REPRESSOR NIAR-RELATED"/>
    <property type="match status" value="1"/>
</dbReference>
<dbReference type="Pfam" id="PF02829">
    <property type="entry name" value="3H"/>
    <property type="match status" value="1"/>
</dbReference>
<feature type="domain" description="3H" evidence="2">
    <location>
        <begin position="73"/>
        <end position="169"/>
    </location>
</feature>
<dbReference type="InterPro" id="IPR035922">
    <property type="entry name" value="3H_dom_sf"/>
</dbReference>
<feature type="domain" description="Helix-turn-helix type 11" evidence="3">
    <location>
        <begin position="6"/>
        <end position="58"/>
    </location>
</feature>
<keyword evidence="5" id="KW-1185">Reference proteome</keyword>
<organism evidence="4 5">
    <name type="scientific">Senegalia massiliensis</name>
    <dbReference type="NCBI Taxonomy" id="1720316"/>
    <lineage>
        <taxon>Bacteria</taxon>
        <taxon>Bacillati</taxon>
        <taxon>Bacillota</taxon>
        <taxon>Clostridia</taxon>
        <taxon>Eubacteriales</taxon>
        <taxon>Clostridiaceae</taxon>
        <taxon>Senegalia</taxon>
    </lineage>
</organism>
<dbReference type="InterPro" id="IPR036390">
    <property type="entry name" value="WH_DNA-bd_sf"/>
</dbReference>
<dbReference type="InterPro" id="IPR026043">
    <property type="entry name" value="NadR"/>
</dbReference>
<comment type="caution">
    <text evidence="4">The sequence shown here is derived from an EMBL/GenBank/DDBJ whole genome shotgun (WGS) entry which is preliminary data.</text>
</comment>
<gene>
    <name evidence="4" type="ORF">D3Z33_05670</name>
</gene>
<dbReference type="Gene3D" id="3.30.1340.20">
    <property type="entry name" value="3H domain"/>
    <property type="match status" value="1"/>
</dbReference>
<accession>A0A845QU18</accession>
<dbReference type="SUPFAM" id="SSF46785">
    <property type="entry name" value="Winged helix' DNA-binding domain"/>
    <property type="match status" value="1"/>
</dbReference>
<dbReference type="Proteomes" id="UP000467132">
    <property type="component" value="Unassembled WGS sequence"/>
</dbReference>
<evidence type="ECO:0000259" key="3">
    <source>
        <dbReference type="Pfam" id="PF08279"/>
    </source>
</evidence>
<dbReference type="SUPFAM" id="SSF75500">
    <property type="entry name" value="Putative transcriptional regulator TM1602, C-terminal domain"/>
    <property type="match status" value="1"/>
</dbReference>